<dbReference type="EMBL" id="BMGR01000009">
    <property type="protein sequence ID" value="GGG09617.1"/>
    <property type="molecule type" value="Genomic_DNA"/>
</dbReference>
<dbReference type="Pfam" id="PF04471">
    <property type="entry name" value="Mrr_cat"/>
    <property type="match status" value="1"/>
</dbReference>
<dbReference type="Gene3D" id="3.40.1350.10">
    <property type="match status" value="1"/>
</dbReference>
<dbReference type="InterPro" id="IPR011335">
    <property type="entry name" value="Restrct_endonuc-II-like"/>
</dbReference>
<keyword evidence="1" id="KW-1133">Transmembrane helix</keyword>
<evidence type="ECO:0000313" key="4">
    <source>
        <dbReference type="Proteomes" id="UP000644756"/>
    </source>
</evidence>
<dbReference type="InterPro" id="IPR007560">
    <property type="entry name" value="Restrct_endonuc_IV_Mrr"/>
</dbReference>
<organism evidence="3 4">
    <name type="scientific">Paenibacillus abyssi</name>
    <dbReference type="NCBI Taxonomy" id="1340531"/>
    <lineage>
        <taxon>Bacteria</taxon>
        <taxon>Bacillati</taxon>
        <taxon>Bacillota</taxon>
        <taxon>Bacilli</taxon>
        <taxon>Bacillales</taxon>
        <taxon>Paenibacillaceae</taxon>
        <taxon>Paenibacillus</taxon>
    </lineage>
</organism>
<proteinExistence type="predicted"/>
<dbReference type="AlphaFoldDB" id="A0A917D3L7"/>
<dbReference type="PANTHER" id="PTHR30015:SF6">
    <property type="entry name" value="SLL1429 PROTEIN"/>
    <property type="match status" value="1"/>
</dbReference>
<evidence type="ECO:0000256" key="1">
    <source>
        <dbReference type="SAM" id="Phobius"/>
    </source>
</evidence>
<dbReference type="Proteomes" id="UP000644756">
    <property type="component" value="Unassembled WGS sequence"/>
</dbReference>
<dbReference type="SUPFAM" id="SSF52980">
    <property type="entry name" value="Restriction endonuclease-like"/>
    <property type="match status" value="1"/>
</dbReference>
<dbReference type="InterPro" id="IPR011856">
    <property type="entry name" value="tRNA_endonuc-like_dom_sf"/>
</dbReference>
<name>A0A917D3L7_9BACL</name>
<dbReference type="GO" id="GO:0009307">
    <property type="term" value="P:DNA restriction-modification system"/>
    <property type="evidence" value="ECO:0007669"/>
    <property type="project" value="InterPro"/>
</dbReference>
<keyword evidence="4" id="KW-1185">Reference proteome</keyword>
<reference evidence="3" key="1">
    <citation type="journal article" date="2014" name="Int. J. Syst. Evol. Microbiol.">
        <title>Complete genome sequence of Corynebacterium casei LMG S-19264T (=DSM 44701T), isolated from a smear-ripened cheese.</title>
        <authorList>
            <consortium name="US DOE Joint Genome Institute (JGI-PGF)"/>
            <person name="Walter F."/>
            <person name="Albersmeier A."/>
            <person name="Kalinowski J."/>
            <person name="Ruckert C."/>
        </authorList>
    </citation>
    <scope>NUCLEOTIDE SEQUENCE</scope>
    <source>
        <strain evidence="3">CGMCC 1.12987</strain>
    </source>
</reference>
<keyword evidence="1" id="KW-0472">Membrane</keyword>
<dbReference type="GO" id="GO:0015666">
    <property type="term" value="F:restriction endodeoxyribonuclease activity"/>
    <property type="evidence" value="ECO:0007669"/>
    <property type="project" value="TreeGrafter"/>
</dbReference>
<gene>
    <name evidence="3" type="ORF">GCM10010916_28110</name>
</gene>
<sequence>MTNQLYLIIALIFVIAVAVILLPRLKRSRQTIFTEDIYSIDLHKIDITDIDKMSDGHDFEIYLFRLFQALRYKAYKTVGSRDFGADLVFHDSDGDRTVVQAKRYSLDNPVGLGGVQEVFSSMRYYKAKKSVLITSSSFTEACETLAGINHVKLIDRKDLIAIINDFKQGKIDQAKAFIESEPHMILTPWTELLETAQDIKRDYKVEKRIKQS</sequence>
<keyword evidence="1" id="KW-0812">Transmembrane</keyword>
<accession>A0A917D3L7</accession>
<dbReference type="PANTHER" id="PTHR30015">
    <property type="entry name" value="MRR RESTRICTION SYSTEM PROTEIN"/>
    <property type="match status" value="1"/>
</dbReference>
<protein>
    <recommendedName>
        <fullName evidence="2">Restriction endonuclease type IV Mrr domain-containing protein</fullName>
    </recommendedName>
</protein>
<reference evidence="3" key="2">
    <citation type="submission" date="2020-09" db="EMBL/GenBank/DDBJ databases">
        <authorList>
            <person name="Sun Q."/>
            <person name="Zhou Y."/>
        </authorList>
    </citation>
    <scope>NUCLEOTIDE SEQUENCE</scope>
    <source>
        <strain evidence="3">CGMCC 1.12987</strain>
    </source>
</reference>
<evidence type="ECO:0000313" key="3">
    <source>
        <dbReference type="EMBL" id="GGG09617.1"/>
    </source>
</evidence>
<evidence type="ECO:0000259" key="2">
    <source>
        <dbReference type="Pfam" id="PF04471"/>
    </source>
</evidence>
<feature type="transmembrane region" description="Helical" evidence="1">
    <location>
        <begin position="6"/>
        <end position="23"/>
    </location>
</feature>
<dbReference type="GO" id="GO:0003677">
    <property type="term" value="F:DNA binding"/>
    <property type="evidence" value="ECO:0007669"/>
    <property type="project" value="InterPro"/>
</dbReference>
<dbReference type="InterPro" id="IPR052906">
    <property type="entry name" value="Type_IV_Methyl-Rstrct_Enzyme"/>
</dbReference>
<comment type="caution">
    <text evidence="3">The sequence shown here is derived from an EMBL/GenBank/DDBJ whole genome shotgun (WGS) entry which is preliminary data.</text>
</comment>
<feature type="domain" description="Restriction endonuclease type IV Mrr" evidence="2">
    <location>
        <begin position="52"/>
        <end position="162"/>
    </location>
</feature>
<dbReference type="RefSeq" id="WP_188531700.1">
    <property type="nucleotide sequence ID" value="NZ_BMGR01000009.1"/>
</dbReference>